<accession>A0ABW1FGH5</accession>
<feature type="chain" id="PRO_5047501050" evidence="1">
    <location>
        <begin position="24"/>
        <end position="73"/>
    </location>
</feature>
<evidence type="ECO:0000313" key="3">
    <source>
        <dbReference type="Proteomes" id="UP001596241"/>
    </source>
</evidence>
<feature type="signal peptide" evidence="1">
    <location>
        <begin position="1"/>
        <end position="23"/>
    </location>
</feature>
<keyword evidence="1" id="KW-0732">Signal</keyword>
<gene>
    <name evidence="2" type="ORF">ACFP3M_03840</name>
</gene>
<evidence type="ECO:0000256" key="1">
    <source>
        <dbReference type="SAM" id="SignalP"/>
    </source>
</evidence>
<evidence type="ECO:0000313" key="2">
    <source>
        <dbReference type="EMBL" id="MFC5891953.1"/>
    </source>
</evidence>
<comment type="caution">
    <text evidence="2">The sequence shown here is derived from an EMBL/GenBank/DDBJ whole genome shotgun (WGS) entry which is preliminary data.</text>
</comment>
<name>A0ABW1FGH5_9ACTN</name>
<dbReference type="Proteomes" id="UP001596241">
    <property type="component" value="Unassembled WGS sequence"/>
</dbReference>
<keyword evidence="3" id="KW-1185">Reference proteome</keyword>
<dbReference type="RefSeq" id="WP_345080378.1">
    <property type="nucleotide sequence ID" value="NZ_BAAAWG010000006.1"/>
</dbReference>
<reference evidence="3" key="1">
    <citation type="journal article" date="2019" name="Int. J. Syst. Evol. Microbiol.">
        <title>The Global Catalogue of Microorganisms (GCM) 10K type strain sequencing project: providing services to taxonomists for standard genome sequencing and annotation.</title>
        <authorList>
            <consortium name="The Broad Institute Genomics Platform"/>
            <consortium name="The Broad Institute Genome Sequencing Center for Infectious Disease"/>
            <person name="Wu L."/>
            <person name="Ma J."/>
        </authorList>
    </citation>
    <scope>NUCLEOTIDE SEQUENCE [LARGE SCALE GENOMIC DNA]</scope>
    <source>
        <strain evidence="3">CGMCC 1.15809</strain>
    </source>
</reference>
<dbReference type="EMBL" id="JBHSPW010000001">
    <property type="protein sequence ID" value="MFC5891953.1"/>
    <property type="molecule type" value="Genomic_DNA"/>
</dbReference>
<proteinExistence type="predicted"/>
<sequence length="73" mass="7644">MSFVLAAAMAVSGLLFTGTAAQAASTLHAQARTAGPPFPYDACIKEAKRQGKKDAVARCDNLVKKGWVKPPGR</sequence>
<organism evidence="2 3">
    <name type="scientific">Streptomyces ramulosus</name>
    <dbReference type="NCBI Taxonomy" id="47762"/>
    <lineage>
        <taxon>Bacteria</taxon>
        <taxon>Bacillati</taxon>
        <taxon>Actinomycetota</taxon>
        <taxon>Actinomycetes</taxon>
        <taxon>Kitasatosporales</taxon>
        <taxon>Streptomycetaceae</taxon>
        <taxon>Streptomyces</taxon>
    </lineage>
</organism>
<protein>
    <submittedName>
        <fullName evidence="2">Uncharacterized protein</fullName>
    </submittedName>
</protein>